<dbReference type="RefSeq" id="XP_016260496.1">
    <property type="nucleotide sequence ID" value="XM_016408742.1"/>
</dbReference>
<dbReference type="SUPFAM" id="SSF48371">
    <property type="entry name" value="ARM repeat"/>
    <property type="match status" value="1"/>
</dbReference>
<dbReference type="VEuPathDB" id="FungiDB:PV06_07492"/>
<dbReference type="OrthoDB" id="26149at2759"/>
<sequence>MATDESQQACDYLLRVLIEQARQSPGLSNSPYYVASCTALKDVVSSSTPDGVRRSIDVCMDNLTKYFDFVSLQQQRQLDDDDDPTFSIFLAKVTRESPFWRPRFGKPPTSSQVSTEQQQKQEEQHTSESILPDCILEVARRLIARASVSSWDESRREHVRSALRLIANCCADNDANRDIIVKRNGIRAMLLMASSKKECGLLIPTMFNVCYQYRSPALAEDGTPLPLLHETGEHTHEHEVDDAGEPTVNLAEQNLAITPIESVPGQKISSSSIEILLGMLPSAERCIGLLADLVEMASHMALYGLSHIIAVPRTLENDPEDQRSQHLKESCSRLLKTLLAKGTKIIKDEQDTQLSICQAALNVLSQPESHEAIISFDASSAALWSLIHLPYIRGDDEDDDDDGQSSADEHENIASETLAPFRKAFLKLVYQISSLEPYAEQSDPDSKLVRDCIEALGTRFRSDKPSTRSDGIARHSSDAGGLWASMCVLVANSIISTARAVRLLESTGLARVVCNILKQTSDKELVLPAVDVATRLALSPEGQDALCERGLFSVVRRRLLTPTPTGATDALGVEIQRQSVTLARLLIKDRLATNFSSGLAPEPGERSTTTTLLTLFEATKDVRTRTEIGRFYIEILRTGFKSSQTSLPSSSQASEGGELLPGIICCPDPSLTATVADAIAFIVTQPQSQDSTTPSTPSNLTLRTEAEAWFGLGLMSTIPNARSEIIATLSRNDQELLKALETIVHRNNPIRETGTETDDIVLRSNSNTAPNDDDPRYKNIRVLVVNLLGQNPDSDRKDGGKVVENRIRKAAVMMGLGNVPS</sequence>
<reference evidence="2 3" key="1">
    <citation type="submission" date="2015-01" db="EMBL/GenBank/DDBJ databases">
        <title>The Genome Sequence of Exophiala oligosperma CBS72588.</title>
        <authorList>
            <consortium name="The Broad Institute Genomics Platform"/>
            <person name="Cuomo C."/>
            <person name="de Hoog S."/>
            <person name="Gorbushina A."/>
            <person name="Stielow B."/>
            <person name="Teixiera M."/>
            <person name="Abouelleil A."/>
            <person name="Chapman S.B."/>
            <person name="Priest M."/>
            <person name="Young S.K."/>
            <person name="Wortman J."/>
            <person name="Nusbaum C."/>
            <person name="Birren B."/>
        </authorList>
    </citation>
    <scope>NUCLEOTIDE SEQUENCE [LARGE SCALE GENOMIC DNA]</scope>
    <source>
        <strain evidence="2 3">CBS 72588</strain>
    </source>
</reference>
<dbReference type="HOGENOM" id="CLU_355661_0_0_1"/>
<dbReference type="AlphaFoldDB" id="A0A0D2DCT1"/>
<feature type="region of interest" description="Disordered" evidence="1">
    <location>
        <begin position="100"/>
        <end position="128"/>
    </location>
</feature>
<name>A0A0D2DCT1_9EURO</name>
<accession>A0A0D2DCT1</accession>
<dbReference type="EMBL" id="KN847338">
    <property type="protein sequence ID" value="KIW40280.1"/>
    <property type="molecule type" value="Genomic_DNA"/>
</dbReference>
<keyword evidence="3" id="KW-1185">Reference proteome</keyword>
<organism evidence="2 3">
    <name type="scientific">Exophiala oligosperma</name>
    <dbReference type="NCBI Taxonomy" id="215243"/>
    <lineage>
        <taxon>Eukaryota</taxon>
        <taxon>Fungi</taxon>
        <taxon>Dikarya</taxon>
        <taxon>Ascomycota</taxon>
        <taxon>Pezizomycotina</taxon>
        <taxon>Eurotiomycetes</taxon>
        <taxon>Chaetothyriomycetidae</taxon>
        <taxon>Chaetothyriales</taxon>
        <taxon>Herpotrichiellaceae</taxon>
        <taxon>Exophiala</taxon>
    </lineage>
</organism>
<dbReference type="InterPro" id="IPR016024">
    <property type="entry name" value="ARM-type_fold"/>
</dbReference>
<dbReference type="InterPro" id="IPR011989">
    <property type="entry name" value="ARM-like"/>
</dbReference>
<evidence type="ECO:0000313" key="3">
    <source>
        <dbReference type="Proteomes" id="UP000053342"/>
    </source>
</evidence>
<evidence type="ECO:0000256" key="1">
    <source>
        <dbReference type="SAM" id="MobiDB-lite"/>
    </source>
</evidence>
<feature type="compositionally biased region" description="Low complexity" evidence="1">
    <location>
        <begin position="109"/>
        <end position="118"/>
    </location>
</feature>
<dbReference type="Gene3D" id="1.25.10.10">
    <property type="entry name" value="Leucine-rich Repeat Variant"/>
    <property type="match status" value="1"/>
</dbReference>
<dbReference type="GeneID" id="27359566"/>
<gene>
    <name evidence="2" type="ORF">PV06_07492</name>
</gene>
<dbReference type="Proteomes" id="UP000053342">
    <property type="component" value="Unassembled WGS sequence"/>
</dbReference>
<proteinExistence type="predicted"/>
<dbReference type="STRING" id="215243.A0A0D2DCT1"/>
<evidence type="ECO:0000313" key="2">
    <source>
        <dbReference type="EMBL" id="KIW40280.1"/>
    </source>
</evidence>
<protein>
    <submittedName>
        <fullName evidence="2">Uncharacterized protein</fullName>
    </submittedName>
</protein>